<dbReference type="InterPro" id="IPR050960">
    <property type="entry name" value="AB_hydrolase_4_sf"/>
</dbReference>
<feature type="active site" description="Charge relay system" evidence="2">
    <location>
        <position position="267"/>
    </location>
</feature>
<dbReference type="Proteomes" id="UP000219452">
    <property type="component" value="Unassembled WGS sequence"/>
</dbReference>
<organism evidence="4 5">
    <name type="scientific">Spirosoma fluviale</name>
    <dbReference type="NCBI Taxonomy" id="1597977"/>
    <lineage>
        <taxon>Bacteria</taxon>
        <taxon>Pseudomonadati</taxon>
        <taxon>Bacteroidota</taxon>
        <taxon>Cytophagia</taxon>
        <taxon>Cytophagales</taxon>
        <taxon>Cytophagaceae</taxon>
        <taxon>Spirosoma</taxon>
    </lineage>
</organism>
<dbReference type="InterPro" id="IPR029058">
    <property type="entry name" value="AB_hydrolase_fold"/>
</dbReference>
<dbReference type="Pfam" id="PF00561">
    <property type="entry name" value="Abhydrolase_1"/>
    <property type="match status" value="1"/>
</dbReference>
<feature type="active site" description="Charge relay system" evidence="2">
    <location>
        <position position="296"/>
    </location>
</feature>
<dbReference type="GO" id="GO:0034338">
    <property type="term" value="F:short-chain carboxylesterase activity"/>
    <property type="evidence" value="ECO:0007669"/>
    <property type="project" value="TreeGrafter"/>
</dbReference>
<dbReference type="GO" id="GO:0047372">
    <property type="term" value="F:monoacylglycerol lipase activity"/>
    <property type="evidence" value="ECO:0007669"/>
    <property type="project" value="TreeGrafter"/>
</dbReference>
<keyword evidence="5" id="KW-1185">Reference proteome</keyword>
<dbReference type="PIRSF" id="PIRSF005211">
    <property type="entry name" value="Ab_hydro_YheT"/>
    <property type="match status" value="1"/>
</dbReference>
<protein>
    <recommendedName>
        <fullName evidence="3">AB hydrolase-1 domain-containing protein</fullName>
    </recommendedName>
</protein>
<reference evidence="5" key="1">
    <citation type="submission" date="2017-09" db="EMBL/GenBank/DDBJ databases">
        <authorList>
            <person name="Varghese N."/>
            <person name="Submissions S."/>
        </authorList>
    </citation>
    <scope>NUCLEOTIDE SEQUENCE [LARGE SCALE GENOMIC DNA]</scope>
    <source>
        <strain evidence="5">DSM 29961</strain>
    </source>
</reference>
<gene>
    <name evidence="4" type="ORF">SAMN06269250_2445</name>
</gene>
<dbReference type="PANTHER" id="PTHR10794:SF63">
    <property type="entry name" value="ALPHA_BETA HYDROLASE 1, ISOFORM A"/>
    <property type="match status" value="1"/>
</dbReference>
<dbReference type="OrthoDB" id="332676at2"/>
<sequence>MPLIHSPYPGPPAYQYNGHLQTIIPSLTRKVSGIPYERERLTLTDGDFVDLDWIKAGQSRLVVLTHGLEGDSNRQYIRGTAKLFAQHNYDVLAWNCRSCSGEMNQAFRLYNHGEIGDLGEVIEHALLIKRYQEVVLVGYSMGGNITLKYLGVHGNRLPDVIKAGIAISAPTDLGASAGLLDLPSNRFYRNRFMKKLLVKIARKAQMFPGRLDMSKIRQVKQWKDFDEFFSAPVNNYRDADDFYTQASAVNFMSAIAVPVLLLNAQNDPLLSPECSPEELAKSHPYVFLETPRTGGHVGFQLGRDPHTYAERRALWFAQGLGNT</sequence>
<comment type="similarity">
    <text evidence="1">Belongs to the AB hydrolase superfamily. AB hydrolase 4 family.</text>
</comment>
<feature type="active site" description="Charge relay system" evidence="2">
    <location>
        <position position="140"/>
    </location>
</feature>
<dbReference type="Gene3D" id="3.40.50.1820">
    <property type="entry name" value="alpha/beta hydrolase"/>
    <property type="match status" value="1"/>
</dbReference>
<accession>A0A286FZ00</accession>
<dbReference type="RefSeq" id="WP_097126108.1">
    <property type="nucleotide sequence ID" value="NZ_OCNH01000002.1"/>
</dbReference>
<evidence type="ECO:0000259" key="3">
    <source>
        <dbReference type="Pfam" id="PF00561"/>
    </source>
</evidence>
<dbReference type="InterPro" id="IPR000073">
    <property type="entry name" value="AB_hydrolase_1"/>
</dbReference>
<proteinExistence type="inferred from homology"/>
<feature type="domain" description="AB hydrolase-1" evidence="3">
    <location>
        <begin position="61"/>
        <end position="299"/>
    </location>
</feature>
<dbReference type="AlphaFoldDB" id="A0A286FZ00"/>
<evidence type="ECO:0000256" key="2">
    <source>
        <dbReference type="PIRSR" id="PIRSR005211-1"/>
    </source>
</evidence>
<dbReference type="SUPFAM" id="SSF53474">
    <property type="entry name" value="alpha/beta-Hydrolases"/>
    <property type="match status" value="1"/>
</dbReference>
<evidence type="ECO:0000313" key="5">
    <source>
        <dbReference type="Proteomes" id="UP000219452"/>
    </source>
</evidence>
<dbReference type="PANTHER" id="PTHR10794">
    <property type="entry name" value="ABHYDROLASE DOMAIN-CONTAINING PROTEIN"/>
    <property type="match status" value="1"/>
</dbReference>
<evidence type="ECO:0000256" key="1">
    <source>
        <dbReference type="ARBA" id="ARBA00010884"/>
    </source>
</evidence>
<name>A0A286FZ00_9BACT</name>
<evidence type="ECO:0000313" key="4">
    <source>
        <dbReference type="EMBL" id="SOD87994.1"/>
    </source>
</evidence>
<dbReference type="InterPro" id="IPR012020">
    <property type="entry name" value="ABHD4"/>
</dbReference>
<dbReference type="EMBL" id="OCNH01000002">
    <property type="protein sequence ID" value="SOD87994.1"/>
    <property type="molecule type" value="Genomic_DNA"/>
</dbReference>